<gene>
    <name evidence="2" type="ORF">KDM87_01490</name>
</gene>
<proteinExistence type="predicted"/>
<dbReference type="Proteomes" id="UP000682982">
    <property type="component" value="Unassembled WGS sequence"/>
</dbReference>
<feature type="transmembrane region" description="Helical" evidence="1">
    <location>
        <begin position="12"/>
        <end position="31"/>
    </location>
</feature>
<feature type="transmembrane region" description="Helical" evidence="1">
    <location>
        <begin position="81"/>
        <end position="100"/>
    </location>
</feature>
<organism evidence="2 3">
    <name type="scientific">Undibacterium rivi</name>
    <dbReference type="NCBI Taxonomy" id="2828729"/>
    <lineage>
        <taxon>Bacteria</taxon>
        <taxon>Pseudomonadati</taxon>
        <taxon>Pseudomonadota</taxon>
        <taxon>Betaproteobacteria</taxon>
        <taxon>Burkholderiales</taxon>
        <taxon>Oxalobacteraceae</taxon>
        <taxon>Undibacterium</taxon>
    </lineage>
</organism>
<evidence type="ECO:0000313" key="2">
    <source>
        <dbReference type="EMBL" id="MBR7791254.1"/>
    </source>
</evidence>
<feature type="transmembrane region" description="Helical" evidence="1">
    <location>
        <begin position="106"/>
        <end position="124"/>
    </location>
</feature>
<evidence type="ECO:0000313" key="3">
    <source>
        <dbReference type="Proteomes" id="UP000682982"/>
    </source>
</evidence>
<name>A0ABS5GYM1_9BURK</name>
<keyword evidence="1" id="KW-0812">Transmembrane</keyword>
<keyword evidence="1" id="KW-1133">Transmembrane helix</keyword>
<comment type="caution">
    <text evidence="2">The sequence shown here is derived from an EMBL/GenBank/DDBJ whole genome shotgun (WGS) entry which is preliminary data.</text>
</comment>
<feature type="transmembrane region" description="Helical" evidence="1">
    <location>
        <begin position="37"/>
        <end position="56"/>
    </location>
</feature>
<keyword evidence="3" id="KW-1185">Reference proteome</keyword>
<dbReference type="RefSeq" id="WP_212677459.1">
    <property type="nucleotide sequence ID" value="NZ_JAGSPK010000001.1"/>
</dbReference>
<sequence>MEKQSASRAGAAIGAMIFSVFGSGWLLAWAIRSFAQAALMCALIGGLGLALFIAAFRQYRRNREAHAAVVETPESKKGKRIFNIVNIAQGVAIFLAVNIVNNIGHPEWFVPAFIFIVGAHFIPLAKVFHSWRHTVIGVAMMVWALAYPQFAQSGAADPVGCLGAGLILWASALSALLLHSSAQPDAVPGQ</sequence>
<accession>A0ABS5GYM1</accession>
<reference evidence="2 3" key="1">
    <citation type="submission" date="2021-04" db="EMBL/GenBank/DDBJ databases">
        <title>novel species isolated from subtropical streams in China.</title>
        <authorList>
            <person name="Lu H."/>
        </authorList>
    </citation>
    <scope>NUCLEOTIDE SEQUENCE [LARGE SCALE GENOMIC DNA]</scope>
    <source>
        <strain evidence="2 3">FT147W</strain>
    </source>
</reference>
<evidence type="ECO:0000256" key="1">
    <source>
        <dbReference type="SAM" id="Phobius"/>
    </source>
</evidence>
<dbReference type="EMBL" id="JAGSPK010000001">
    <property type="protein sequence ID" value="MBR7791254.1"/>
    <property type="molecule type" value="Genomic_DNA"/>
</dbReference>
<keyword evidence="1" id="KW-0472">Membrane</keyword>
<protein>
    <submittedName>
        <fullName evidence="2">Uncharacterized protein</fullName>
    </submittedName>
</protein>